<evidence type="ECO:0000313" key="5">
    <source>
        <dbReference type="Proteomes" id="UP000718451"/>
    </source>
</evidence>
<gene>
    <name evidence="4" type="ORF">HCU67_07860</name>
</gene>
<dbReference type="PANTHER" id="PTHR43739:SF5">
    <property type="entry name" value="EXO-ALPHA-SIALIDASE"/>
    <property type="match status" value="1"/>
</dbReference>
<name>A0ABX1GSG4_9FLAO</name>
<evidence type="ECO:0000256" key="1">
    <source>
        <dbReference type="ARBA" id="ARBA00022729"/>
    </source>
</evidence>
<keyword evidence="5" id="KW-1185">Reference proteome</keyword>
<feature type="domain" description="Secretion system C-terminal sorting" evidence="3">
    <location>
        <begin position="1321"/>
        <end position="1395"/>
    </location>
</feature>
<accession>A0ABX1GSG4</accession>
<feature type="region of interest" description="Disordered" evidence="2">
    <location>
        <begin position="1052"/>
        <end position="1145"/>
    </location>
</feature>
<evidence type="ECO:0000256" key="2">
    <source>
        <dbReference type="SAM" id="MobiDB-lite"/>
    </source>
</evidence>
<reference evidence="4 5" key="1">
    <citation type="submission" date="2020-04" db="EMBL/GenBank/DDBJ databases">
        <authorList>
            <person name="Yoon J."/>
        </authorList>
    </citation>
    <scope>NUCLEOTIDE SEQUENCE [LARGE SCALE GENOMIC DNA]</scope>
    <source>
        <strain evidence="4 5">DJ-13</strain>
    </source>
</reference>
<sequence>MQNLKKTKSLTAKEAEKGYSIDELSEAFNTYWKGKDWKKKGSGFKPYKRWENFWKYQVDSQGYLPTAAELLQSFKNKQASKLVPNPTANWTAIGPFNPGTLGGSLPGTGRINAMAVDPNNPDIWYAGAPSGGIWKSTDAGSTWTNLFDEFLQIGVSGIAIDPNDSNIIYIATGDDDAANSFSVGVFKSIDGGASWAETTLGPSSDPNWGNNRLMSEIAIDPTDSNTIWVATSFGLYKSIDAGASWDRKRVGNITDFRLKPGDSNTVYAITDSRFFKSTNGEDFNEITDILPSASGRRVIDVTPANPDVVYILTAKIQSEGYEYQGLYKSTDSGETFAESPNTVNIMESSQAWFDLALAVSPTDENELYMGCLNIWRSDNGGDTFTRLNQWFRNDAAYAHADIHTLKFFNGILYAGTDGGLYITENGGAAFTDKTGNMAVTQFYRLSVARNNSNRLAGGTQDNAGYVANGTEWNVYTGGDGMDYEIDPNNEDIIYGFVQFGDPLFITNNAGESAGQVAAPAGETGNWITPLAVNSLGEVFAGYDRAVYKLVGNAWEKWSNDFGSNNLDDIEVYLNDPNIMYVADEDFVYRSNDGGRTFSAFNRFDSQVSDIAVNGTDDSFIYVTTSERVGTSEAGQTADRGVFRVPVNASGDAGPEEDITLNLPTDQSYFSIVHQGRHSQNPIYVGTSLGIYRLDDSLTEWEEYFEGLPNTAVSDLEITLDDEIITASTYGRGAFQSPIPVEVPDNDVRLLSISPTTTDVLCSEIFPQVQIENKGLNPITEVVITYSLNSGSEQNITWTGNLASENTSLVDLPSLAGQTIIGQNSLNVELEIIGDSFADNNSGTTSFIVNQFAVGDDVFDFESEAEALITFNETDSGNVWERGVPTGTLLNTASSGTQVYGTNLDGDHPANTKGIILSGCYELSSIVAPVLKFQMAYDLEQNFDIIYVEYTLDDGATWNLLGGIDSQPNWYTSNRTNASSGDSDDCQNCPGGQWTGTNATMTEYAYDFVANANAGETDLTTESNVIFRIVFQSDPGVEQEGAIVDDFVVEGVQDDDDDDNDGILDVDDNCPLTANADQADNDGDGDGDVCDNDDDNDGILDTEDNCPFTANPDQEDADGDGIGDVCDNDADNDGVPNANDLCPDTPENSTVDVDGCPIFTLPTTNFRIQTVDASCVGNTNGAINISAEMTMDYIATLTGEGVDTNNSFTDTTSFTNLAAGNYQVCFTVVGQTDFEVCSQLSISQPEPLSVSSKISSLDNTLELDLKGGVSYTIILNDVTYTTSDSKISLPLSKIENTLLVKTDLDCQGTYSETIVLSDELFIYPNPISSGYLNIFVGDTTSDKVEVSLFTSTGKSVMHKKIERQESTMRLSVDGLPSGFYLLNVKSENSLKSYKIIKR</sequence>
<dbReference type="InterPro" id="IPR015943">
    <property type="entry name" value="WD40/YVTN_repeat-like_dom_sf"/>
</dbReference>
<dbReference type="InterPro" id="IPR052025">
    <property type="entry name" value="Xyloglucanase_GH74"/>
</dbReference>
<dbReference type="NCBIfam" id="TIGR04183">
    <property type="entry name" value="Por_Secre_tail"/>
    <property type="match status" value="1"/>
</dbReference>
<organism evidence="4 5">
    <name type="scientific">Croceivirga thetidis</name>
    <dbReference type="NCBI Taxonomy" id="2721623"/>
    <lineage>
        <taxon>Bacteria</taxon>
        <taxon>Pseudomonadati</taxon>
        <taxon>Bacteroidota</taxon>
        <taxon>Flavobacteriia</taxon>
        <taxon>Flavobacteriales</taxon>
        <taxon>Flavobacteriaceae</taxon>
        <taxon>Croceivirga</taxon>
    </lineage>
</organism>
<dbReference type="PANTHER" id="PTHR43739">
    <property type="entry name" value="XYLOGLUCANASE (EUROFUNG)"/>
    <property type="match status" value="1"/>
</dbReference>
<dbReference type="Pfam" id="PF18962">
    <property type="entry name" value="Por_Secre_tail"/>
    <property type="match status" value="1"/>
</dbReference>
<dbReference type="EMBL" id="JAAWWL010000001">
    <property type="protein sequence ID" value="NKI31860.1"/>
    <property type="molecule type" value="Genomic_DNA"/>
</dbReference>
<dbReference type="InterPro" id="IPR003367">
    <property type="entry name" value="Thrombospondin_3-like_rpt"/>
</dbReference>
<feature type="compositionally biased region" description="Acidic residues" evidence="2">
    <location>
        <begin position="1078"/>
        <end position="1103"/>
    </location>
</feature>
<dbReference type="InterPro" id="IPR026444">
    <property type="entry name" value="Secre_tail"/>
</dbReference>
<dbReference type="InterPro" id="IPR028974">
    <property type="entry name" value="TSP_type-3_rpt"/>
</dbReference>
<evidence type="ECO:0000313" key="4">
    <source>
        <dbReference type="EMBL" id="NKI31860.1"/>
    </source>
</evidence>
<comment type="caution">
    <text evidence="4">The sequence shown here is derived from an EMBL/GenBank/DDBJ whole genome shotgun (WGS) entry which is preliminary data.</text>
</comment>
<dbReference type="SUPFAM" id="SSF110296">
    <property type="entry name" value="Oligoxyloglucan reducing end-specific cellobiohydrolase"/>
    <property type="match status" value="2"/>
</dbReference>
<dbReference type="InterPro" id="IPR017897">
    <property type="entry name" value="Thrombospondin_3_rpt"/>
</dbReference>
<dbReference type="SUPFAM" id="SSF103647">
    <property type="entry name" value="TSP type-3 repeat"/>
    <property type="match status" value="1"/>
</dbReference>
<dbReference type="Proteomes" id="UP000718451">
    <property type="component" value="Unassembled WGS sequence"/>
</dbReference>
<proteinExistence type="predicted"/>
<feature type="compositionally biased region" description="Acidic residues" evidence="2">
    <location>
        <begin position="1052"/>
        <end position="1067"/>
    </location>
</feature>
<dbReference type="Gene3D" id="2.130.10.10">
    <property type="entry name" value="YVTN repeat-like/Quinoprotein amine dehydrogenase"/>
    <property type="match status" value="4"/>
</dbReference>
<dbReference type="Pfam" id="PF02412">
    <property type="entry name" value="TSP_3"/>
    <property type="match status" value="3"/>
</dbReference>
<dbReference type="PROSITE" id="PS51234">
    <property type="entry name" value="TSP3"/>
    <property type="match status" value="2"/>
</dbReference>
<dbReference type="CDD" id="cd15482">
    <property type="entry name" value="Sialidase_non-viral"/>
    <property type="match status" value="1"/>
</dbReference>
<protein>
    <submittedName>
        <fullName evidence="4">T9SS type A sorting domain-containing protein</fullName>
    </submittedName>
</protein>
<feature type="compositionally biased region" description="Acidic residues" evidence="2">
    <location>
        <begin position="1112"/>
        <end position="1131"/>
    </location>
</feature>
<keyword evidence="1" id="KW-0732">Signal</keyword>
<dbReference type="Gene3D" id="4.10.1080.10">
    <property type="entry name" value="TSP type-3 repeat"/>
    <property type="match status" value="1"/>
</dbReference>
<evidence type="ECO:0000259" key="3">
    <source>
        <dbReference type="Pfam" id="PF18962"/>
    </source>
</evidence>